<feature type="domain" description="Integrase core" evidence="1">
    <location>
        <begin position="304"/>
        <end position="386"/>
    </location>
</feature>
<comment type="caution">
    <text evidence="2">The sequence shown here is derived from an EMBL/GenBank/DDBJ whole genome shotgun (WGS) entry which is preliminary data.</text>
</comment>
<dbReference type="AlphaFoldDB" id="A0A9P8YD64"/>
<dbReference type="OrthoDB" id="5392716at2759"/>
<feature type="domain" description="Integrase core" evidence="1">
    <location>
        <begin position="190"/>
        <end position="266"/>
    </location>
</feature>
<proteinExistence type="predicted"/>
<protein>
    <recommendedName>
        <fullName evidence="1">Integrase core domain-containing protein</fullName>
    </recommendedName>
</protein>
<dbReference type="PANTHER" id="PTHR46791:SF5">
    <property type="entry name" value="CLR5 DOMAIN-CONTAINING PROTEIN-RELATED"/>
    <property type="match status" value="1"/>
</dbReference>
<dbReference type="GeneID" id="70182645"/>
<gene>
    <name evidence="2" type="ORF">B0I36DRAFT_316935</name>
</gene>
<evidence type="ECO:0000313" key="2">
    <source>
        <dbReference type="EMBL" id="KAH7034781.1"/>
    </source>
</evidence>
<dbReference type="Proteomes" id="UP000756346">
    <property type="component" value="Unassembled WGS sequence"/>
</dbReference>
<dbReference type="PANTHER" id="PTHR46791">
    <property type="entry name" value="EXPRESSED PROTEIN"/>
    <property type="match status" value="1"/>
</dbReference>
<dbReference type="InterPro" id="IPR058913">
    <property type="entry name" value="Integrase_dom_put"/>
</dbReference>
<accession>A0A9P8YD64</accession>
<evidence type="ECO:0000313" key="3">
    <source>
        <dbReference type="Proteomes" id="UP000756346"/>
    </source>
</evidence>
<keyword evidence="3" id="KW-1185">Reference proteome</keyword>
<dbReference type="EMBL" id="JAGTJQ010000003">
    <property type="protein sequence ID" value="KAH7034781.1"/>
    <property type="molecule type" value="Genomic_DNA"/>
</dbReference>
<name>A0A9P8YD64_9PEZI</name>
<reference evidence="2" key="1">
    <citation type="journal article" date="2021" name="Nat. Commun.">
        <title>Genetic determinants of endophytism in the Arabidopsis root mycobiome.</title>
        <authorList>
            <person name="Mesny F."/>
            <person name="Miyauchi S."/>
            <person name="Thiergart T."/>
            <person name="Pickel B."/>
            <person name="Atanasova L."/>
            <person name="Karlsson M."/>
            <person name="Huettel B."/>
            <person name="Barry K.W."/>
            <person name="Haridas S."/>
            <person name="Chen C."/>
            <person name="Bauer D."/>
            <person name="Andreopoulos W."/>
            <person name="Pangilinan J."/>
            <person name="LaButti K."/>
            <person name="Riley R."/>
            <person name="Lipzen A."/>
            <person name="Clum A."/>
            <person name="Drula E."/>
            <person name="Henrissat B."/>
            <person name="Kohler A."/>
            <person name="Grigoriev I.V."/>
            <person name="Martin F.M."/>
            <person name="Hacquard S."/>
        </authorList>
    </citation>
    <scope>NUCLEOTIDE SEQUENCE</scope>
    <source>
        <strain evidence="2">MPI-CAGE-CH-0230</strain>
    </source>
</reference>
<evidence type="ECO:0000259" key="1">
    <source>
        <dbReference type="Pfam" id="PF24764"/>
    </source>
</evidence>
<organism evidence="2 3">
    <name type="scientific">Microdochium trichocladiopsis</name>
    <dbReference type="NCBI Taxonomy" id="1682393"/>
    <lineage>
        <taxon>Eukaryota</taxon>
        <taxon>Fungi</taxon>
        <taxon>Dikarya</taxon>
        <taxon>Ascomycota</taxon>
        <taxon>Pezizomycotina</taxon>
        <taxon>Sordariomycetes</taxon>
        <taxon>Xylariomycetidae</taxon>
        <taxon>Xylariales</taxon>
        <taxon>Microdochiaceae</taxon>
        <taxon>Microdochium</taxon>
    </lineage>
</organism>
<sequence>MPRPAIDHDGLQAEIQEALDSGRTIAQIHEDLVVRGFPITKRTLERRLREWGLQRQVRVEVTDELLDLVRLYFFVRGYSDQLIVRQLQQDGITLSERSLRRLRAEYGMKRRYRTTEESEEALELAKAFLQAHVQQSAAILGFGRGYLYQFVRIQAQIRVAKNQLYDYYREQWPESVTKRRAGNWHHRTNFRVPGPNFMWCLDGYEKLRAFGFEVFGCIDAYSRLIIWIYIGRSATTALSTLKQFLRTVEYKRIRPLFTRSDHGGETPLWVAAQAGLAGAAGTVISYDGPDGESRTHSQGDRISSCHIWGPSKRNVRIERWWRSLREGVSDRWIAFSRELIENGLFVQSDIGDQIAVYILYGPIIREEFAEFTELWNGHVVRKQKNRPHVNPGVPWELYLSAQSRDYGVKVRDNSPELSILRTMYEPLQNIEIDEFLSAETVTWGNRQLQELQFTGVFRTADDLVRPYLWTYLQLRQRVRQHIDSGQLPQLQVIEPPRGGCEEYLQILQRNADFLPFQQADLSGQALSPDIGEVFNSALYDEEDEIPVVSHGSSYD</sequence>
<dbReference type="Pfam" id="PF24764">
    <property type="entry name" value="rva_4"/>
    <property type="match status" value="2"/>
</dbReference>
<dbReference type="RefSeq" id="XP_046014874.1">
    <property type="nucleotide sequence ID" value="XM_046153099.1"/>
</dbReference>